<name>A0ABR0R1V2_GOSAR</name>
<sequence length="116" mass="13038">MHDVPNLDREDPCITIDHPEVENNIQQEFGIGDHGEELNMADAVSDPIDVAIDIDLIVTTNIELQSILSESVKESIHFLAIEEEVPTEEADEERIRRHAKSILVPMSQHGRFDVAT</sequence>
<evidence type="ECO:0000313" key="2">
    <source>
        <dbReference type="Proteomes" id="UP001358586"/>
    </source>
</evidence>
<organism evidence="1 2">
    <name type="scientific">Gossypium arboreum</name>
    <name type="common">Tree cotton</name>
    <name type="synonym">Gossypium nanking</name>
    <dbReference type="NCBI Taxonomy" id="29729"/>
    <lineage>
        <taxon>Eukaryota</taxon>
        <taxon>Viridiplantae</taxon>
        <taxon>Streptophyta</taxon>
        <taxon>Embryophyta</taxon>
        <taxon>Tracheophyta</taxon>
        <taxon>Spermatophyta</taxon>
        <taxon>Magnoliopsida</taxon>
        <taxon>eudicotyledons</taxon>
        <taxon>Gunneridae</taxon>
        <taxon>Pentapetalae</taxon>
        <taxon>rosids</taxon>
        <taxon>malvids</taxon>
        <taxon>Malvales</taxon>
        <taxon>Malvaceae</taxon>
        <taxon>Malvoideae</taxon>
        <taxon>Gossypium</taxon>
    </lineage>
</organism>
<keyword evidence="2" id="KW-1185">Reference proteome</keyword>
<gene>
    <name evidence="1" type="ORF">PVK06_001695</name>
</gene>
<accession>A0ABR0R1V2</accession>
<protein>
    <submittedName>
        <fullName evidence="1">Uncharacterized protein</fullName>
    </submittedName>
</protein>
<evidence type="ECO:0000313" key="1">
    <source>
        <dbReference type="EMBL" id="KAK5845504.1"/>
    </source>
</evidence>
<dbReference type="EMBL" id="JARKNE010000001">
    <property type="protein sequence ID" value="KAK5845504.1"/>
    <property type="molecule type" value="Genomic_DNA"/>
</dbReference>
<reference evidence="1 2" key="1">
    <citation type="submission" date="2023-03" db="EMBL/GenBank/DDBJ databases">
        <title>WGS of Gossypium arboreum.</title>
        <authorList>
            <person name="Yu D."/>
        </authorList>
    </citation>
    <scope>NUCLEOTIDE SEQUENCE [LARGE SCALE GENOMIC DNA]</scope>
    <source>
        <tissue evidence="1">Leaf</tissue>
    </source>
</reference>
<proteinExistence type="predicted"/>
<comment type="caution">
    <text evidence="1">The sequence shown here is derived from an EMBL/GenBank/DDBJ whole genome shotgun (WGS) entry which is preliminary data.</text>
</comment>
<dbReference type="Proteomes" id="UP001358586">
    <property type="component" value="Chromosome 1"/>
</dbReference>